<dbReference type="Pfam" id="PF02620">
    <property type="entry name" value="YceD"/>
    <property type="match status" value="1"/>
</dbReference>
<dbReference type="AlphaFoldDB" id="A0A173XJP7"/>
<dbReference type="RefSeq" id="WP_042396884.1">
    <property type="nucleotide sequence ID" value="NZ_CYYT01000002.1"/>
</dbReference>
<proteinExistence type="predicted"/>
<protein>
    <submittedName>
        <fullName evidence="1">Putative metal-binding protein</fullName>
    </submittedName>
</protein>
<dbReference type="Proteomes" id="UP000095558">
    <property type="component" value="Unassembled WGS sequence"/>
</dbReference>
<accession>A0A173XJP7</accession>
<reference evidence="1 2" key="1">
    <citation type="submission" date="2015-09" db="EMBL/GenBank/DDBJ databases">
        <authorList>
            <consortium name="Pathogen Informatics"/>
        </authorList>
    </citation>
    <scope>NUCLEOTIDE SEQUENCE [LARGE SCALE GENOMIC DNA]</scope>
    <source>
        <strain evidence="1 2">2789STDY5834855</strain>
    </source>
</reference>
<name>A0A173XJP7_9CLOT</name>
<dbReference type="EMBL" id="CYZV01000013">
    <property type="protein sequence ID" value="CUO09834.1"/>
    <property type="molecule type" value="Genomic_DNA"/>
</dbReference>
<dbReference type="GeneID" id="83011490"/>
<dbReference type="InterPro" id="IPR003772">
    <property type="entry name" value="YceD"/>
</dbReference>
<organism evidence="1 2">
    <name type="scientific">Clostridium disporicum</name>
    <dbReference type="NCBI Taxonomy" id="84024"/>
    <lineage>
        <taxon>Bacteria</taxon>
        <taxon>Bacillati</taxon>
        <taxon>Bacillota</taxon>
        <taxon>Clostridia</taxon>
        <taxon>Eubacteriales</taxon>
        <taxon>Clostridiaceae</taxon>
        <taxon>Clostridium</taxon>
    </lineage>
</organism>
<dbReference type="OrthoDB" id="9790372at2"/>
<sequence>MIINFSDLLSKKNRKKEISLSFELEPFEFEGEEIRAIEKVDVKGVAISEKDVILIEASIKTKLKLNCSRCLDTFIYPIDIDIEERFTNDPDLEDDGIMFVDGDTIDITEIIENCIISTLPIKRLCKEDCKGLCSVCGANKNVENCSCLDYDVDVRLAKLRELFGE</sequence>
<gene>
    <name evidence="1" type="ORF">ERS852470_01434</name>
</gene>
<evidence type="ECO:0000313" key="1">
    <source>
        <dbReference type="EMBL" id="CUO09834.1"/>
    </source>
</evidence>
<evidence type="ECO:0000313" key="2">
    <source>
        <dbReference type="Proteomes" id="UP000095558"/>
    </source>
</evidence>